<dbReference type="STRING" id="1817813.A2008_04970"/>
<dbReference type="AlphaFoldDB" id="A0A1F7WHM0"/>
<organism evidence="1 2">
    <name type="scientific">Candidatus Wallbacteria bacterium GWC2_49_35</name>
    <dbReference type="NCBI Taxonomy" id="1817813"/>
    <lineage>
        <taxon>Bacteria</taxon>
        <taxon>Candidatus Walliibacteriota</taxon>
    </lineage>
</organism>
<evidence type="ECO:0000313" key="1">
    <source>
        <dbReference type="EMBL" id="OGM01565.1"/>
    </source>
</evidence>
<evidence type="ECO:0000313" key="2">
    <source>
        <dbReference type="Proteomes" id="UP000178735"/>
    </source>
</evidence>
<name>A0A1F7WHM0_9BACT</name>
<protein>
    <submittedName>
        <fullName evidence="1">Uncharacterized protein</fullName>
    </submittedName>
</protein>
<dbReference type="Proteomes" id="UP000178735">
    <property type="component" value="Unassembled WGS sequence"/>
</dbReference>
<proteinExistence type="predicted"/>
<accession>A0A1F7WHM0</accession>
<comment type="caution">
    <text evidence="1">The sequence shown here is derived from an EMBL/GenBank/DDBJ whole genome shotgun (WGS) entry which is preliminary data.</text>
</comment>
<sequence length="97" mass="11497">MKSYRYKWTPEFYLLHLQFNNPSRLPFEAVITRNFTGGSTKRESEPSKDGMDSHRILVSRSHPKEVDFVIEYPASIEMEIYELDDRAYYPTKPVYKG</sequence>
<gene>
    <name evidence="1" type="ORF">A2008_04970</name>
</gene>
<reference evidence="1 2" key="1">
    <citation type="journal article" date="2016" name="Nat. Commun.">
        <title>Thousands of microbial genomes shed light on interconnected biogeochemical processes in an aquifer system.</title>
        <authorList>
            <person name="Anantharaman K."/>
            <person name="Brown C.T."/>
            <person name="Hug L.A."/>
            <person name="Sharon I."/>
            <person name="Castelle C.J."/>
            <person name="Probst A.J."/>
            <person name="Thomas B.C."/>
            <person name="Singh A."/>
            <person name="Wilkins M.J."/>
            <person name="Karaoz U."/>
            <person name="Brodie E.L."/>
            <person name="Williams K.H."/>
            <person name="Hubbard S.S."/>
            <person name="Banfield J.F."/>
        </authorList>
    </citation>
    <scope>NUCLEOTIDE SEQUENCE [LARGE SCALE GENOMIC DNA]</scope>
</reference>
<dbReference type="EMBL" id="MGFH01000233">
    <property type="protein sequence ID" value="OGM01565.1"/>
    <property type="molecule type" value="Genomic_DNA"/>
</dbReference>